<evidence type="ECO:0000256" key="9">
    <source>
        <dbReference type="ARBA" id="ARBA00023136"/>
    </source>
</evidence>
<protein>
    <submittedName>
        <fullName evidence="14">Uncharacterized protein</fullName>
    </submittedName>
</protein>
<dbReference type="Gene3D" id="1.10.287.770">
    <property type="entry name" value="YojJ-like"/>
    <property type="match status" value="1"/>
</dbReference>
<reference evidence="14 15" key="1">
    <citation type="journal article" date="2019" name="Sci. Rep.">
        <title>Orb-weaving spider Araneus ventricosus genome elucidates the spidroin gene catalogue.</title>
        <authorList>
            <person name="Kono N."/>
            <person name="Nakamura H."/>
            <person name="Ohtoshi R."/>
            <person name="Moran D.A.P."/>
            <person name="Shinohara A."/>
            <person name="Yoshida Y."/>
            <person name="Fujiwara M."/>
            <person name="Mori M."/>
            <person name="Tomita M."/>
            <person name="Arakawa K."/>
        </authorList>
    </citation>
    <scope>NUCLEOTIDE SEQUENCE [LARGE SCALE GENOMIC DNA]</scope>
</reference>
<evidence type="ECO:0000256" key="10">
    <source>
        <dbReference type="ARBA" id="ARBA00023201"/>
    </source>
</evidence>
<dbReference type="GO" id="GO:0015280">
    <property type="term" value="F:ligand-gated sodium channel activity"/>
    <property type="evidence" value="ECO:0007669"/>
    <property type="project" value="TreeGrafter"/>
</dbReference>
<dbReference type="PANTHER" id="PTHR11690">
    <property type="entry name" value="AMILORIDE-SENSITIVE SODIUM CHANNEL-RELATED"/>
    <property type="match status" value="1"/>
</dbReference>
<dbReference type="OrthoDB" id="6433474at2759"/>
<keyword evidence="5 12" id="KW-0812">Transmembrane</keyword>
<evidence type="ECO:0000256" key="4">
    <source>
        <dbReference type="ARBA" id="ARBA00022461"/>
    </source>
</evidence>
<evidence type="ECO:0000256" key="13">
    <source>
        <dbReference type="SAM" id="Phobius"/>
    </source>
</evidence>
<comment type="caution">
    <text evidence="14">The sequence shown here is derived from an EMBL/GenBank/DDBJ whole genome shotgun (WGS) entry which is preliminary data.</text>
</comment>
<feature type="transmembrane region" description="Helical" evidence="13">
    <location>
        <begin position="433"/>
        <end position="457"/>
    </location>
</feature>
<keyword evidence="6 13" id="KW-1133">Transmembrane helix</keyword>
<evidence type="ECO:0000256" key="1">
    <source>
        <dbReference type="ARBA" id="ARBA00004141"/>
    </source>
</evidence>
<evidence type="ECO:0000256" key="6">
    <source>
        <dbReference type="ARBA" id="ARBA00022989"/>
    </source>
</evidence>
<sequence length="480" mass="55489">MGKRKKEDFINYMGSVLQNSMLTGIPQIASAANAPKKILRALVFIFCLVGFIYQSMVFMNVYWEYRTVIDIQVENPKRAEMPAITMCTNNGIKTSKVCSDPKFSSMCNVMTAFENDEFCSCMPNFCVNGVLQNITIPYIQVIDNFSYAEHEEYQPYLMPMYEVMILCYDDFREFAEIEKDCEIKHYQNIRCPTDDHNVLHACYTIHTLIDLPDGEAEEVSTQATETIVLDSIPSEYNLKLKESELQISIHHSKNILNPYVYGHSLKKGHTNMFRLTKSVKRLLPPPYETNCKDYLTEWKNRGGRGPTNEKECIEECQRNSSMEVLGCVVQMLRGPTNERLCRRYTSDERVLEKAHECSVKHCKPACYEVTYEATKDVSNFDTIGNCYDVFGDTFNSIAKIVVKLDGLPTTTYIYSPKYQNIEAFSYVGGYVGMWLGISLVAVFDFLETLVVMLRYPFRRIMLQRARKRKVDQIRKFQRNT</sequence>
<evidence type="ECO:0000256" key="2">
    <source>
        <dbReference type="ARBA" id="ARBA00007193"/>
    </source>
</evidence>
<dbReference type="Proteomes" id="UP000499080">
    <property type="component" value="Unassembled WGS sequence"/>
</dbReference>
<keyword evidence="4 12" id="KW-0894">Sodium channel</keyword>
<evidence type="ECO:0000256" key="12">
    <source>
        <dbReference type="RuleBase" id="RU000679"/>
    </source>
</evidence>
<comment type="similarity">
    <text evidence="2 12">Belongs to the amiloride-sensitive sodium channel (TC 1.A.6) family.</text>
</comment>
<evidence type="ECO:0000256" key="5">
    <source>
        <dbReference type="ARBA" id="ARBA00022692"/>
    </source>
</evidence>
<keyword evidence="10 12" id="KW-0739">Sodium transport</keyword>
<accession>A0A4Y2ITS2</accession>
<keyword evidence="11 12" id="KW-0407">Ion channel</keyword>
<evidence type="ECO:0000256" key="7">
    <source>
        <dbReference type="ARBA" id="ARBA00023053"/>
    </source>
</evidence>
<organism evidence="14 15">
    <name type="scientific">Araneus ventricosus</name>
    <name type="common">Orbweaver spider</name>
    <name type="synonym">Epeira ventricosa</name>
    <dbReference type="NCBI Taxonomy" id="182803"/>
    <lineage>
        <taxon>Eukaryota</taxon>
        <taxon>Metazoa</taxon>
        <taxon>Ecdysozoa</taxon>
        <taxon>Arthropoda</taxon>
        <taxon>Chelicerata</taxon>
        <taxon>Arachnida</taxon>
        <taxon>Araneae</taxon>
        <taxon>Araneomorphae</taxon>
        <taxon>Entelegynae</taxon>
        <taxon>Araneoidea</taxon>
        <taxon>Araneidae</taxon>
        <taxon>Araneus</taxon>
    </lineage>
</organism>
<keyword evidence="3 12" id="KW-0813">Transport</keyword>
<keyword evidence="7" id="KW-0915">Sodium</keyword>
<dbReference type="GO" id="GO:0005886">
    <property type="term" value="C:plasma membrane"/>
    <property type="evidence" value="ECO:0007669"/>
    <property type="project" value="TreeGrafter"/>
</dbReference>
<evidence type="ECO:0000256" key="8">
    <source>
        <dbReference type="ARBA" id="ARBA00023065"/>
    </source>
</evidence>
<name>A0A4Y2ITS2_ARAVE</name>
<keyword evidence="8 12" id="KW-0406">Ion transport</keyword>
<dbReference type="InterPro" id="IPR001873">
    <property type="entry name" value="ENaC"/>
</dbReference>
<comment type="subcellular location">
    <subcellularLocation>
        <location evidence="1">Membrane</location>
        <topology evidence="1">Multi-pass membrane protein</topology>
    </subcellularLocation>
</comment>
<gene>
    <name evidence="14" type="ORF">AVEN_84692_1</name>
</gene>
<evidence type="ECO:0000313" key="14">
    <source>
        <dbReference type="EMBL" id="GBM81278.1"/>
    </source>
</evidence>
<dbReference type="Pfam" id="PF00858">
    <property type="entry name" value="ASC"/>
    <property type="match status" value="1"/>
</dbReference>
<evidence type="ECO:0000256" key="11">
    <source>
        <dbReference type="ARBA" id="ARBA00023303"/>
    </source>
</evidence>
<keyword evidence="15" id="KW-1185">Reference proteome</keyword>
<dbReference type="PANTHER" id="PTHR11690:SF248">
    <property type="entry name" value="PICKPOCKET 17, ISOFORM A"/>
    <property type="match status" value="1"/>
</dbReference>
<keyword evidence="9 13" id="KW-0472">Membrane</keyword>
<proteinExistence type="inferred from homology"/>
<dbReference type="AlphaFoldDB" id="A0A4Y2ITS2"/>
<evidence type="ECO:0000256" key="3">
    <source>
        <dbReference type="ARBA" id="ARBA00022448"/>
    </source>
</evidence>
<evidence type="ECO:0000313" key="15">
    <source>
        <dbReference type="Proteomes" id="UP000499080"/>
    </source>
</evidence>
<feature type="transmembrane region" description="Helical" evidence="13">
    <location>
        <begin position="41"/>
        <end position="63"/>
    </location>
</feature>
<dbReference type="EMBL" id="BGPR01002933">
    <property type="protein sequence ID" value="GBM81278.1"/>
    <property type="molecule type" value="Genomic_DNA"/>
</dbReference>